<keyword evidence="3" id="KW-1185">Reference proteome</keyword>
<dbReference type="EMBL" id="CP002057">
    <property type="protein sequence ID" value="ADI36126.1"/>
    <property type="molecule type" value="Genomic_DNA"/>
</dbReference>
<keyword evidence="1" id="KW-0175">Coiled coil</keyword>
<proteinExistence type="predicted"/>
<dbReference type="STRING" id="456320.Mvol_0466"/>
<dbReference type="Proteomes" id="UP000007722">
    <property type="component" value="Chromosome"/>
</dbReference>
<dbReference type="HOGENOM" id="CLU_1149833_0_0_2"/>
<dbReference type="AlphaFoldDB" id="D7DSL6"/>
<feature type="coiled-coil region" evidence="1">
    <location>
        <begin position="123"/>
        <end position="162"/>
    </location>
</feature>
<dbReference type="KEGG" id="mvo:Mvol_0466"/>
<accession>D7DSL6</accession>
<evidence type="ECO:0000256" key="1">
    <source>
        <dbReference type="SAM" id="Coils"/>
    </source>
</evidence>
<dbReference type="InParanoid" id="D7DSL6"/>
<name>D7DSL6_METV3</name>
<reference evidence="2 3" key="1">
    <citation type="submission" date="2010-05" db="EMBL/GenBank/DDBJ databases">
        <title>Complete sequence of Methanococcus voltae A3.</title>
        <authorList>
            <consortium name="US DOE Joint Genome Institute"/>
            <person name="Lucas S."/>
            <person name="Copeland A."/>
            <person name="Lapidus A."/>
            <person name="Cheng J.-F."/>
            <person name="Bruce D."/>
            <person name="Goodwin L."/>
            <person name="Pitluck S."/>
            <person name="Lowry S."/>
            <person name="Clum A."/>
            <person name="Land M."/>
            <person name="Hauser L."/>
            <person name="Kyrpides N."/>
            <person name="Mikhailova N."/>
            <person name="Whitman W.B."/>
            <person name="Woyke T."/>
        </authorList>
    </citation>
    <scope>NUCLEOTIDE SEQUENCE [LARGE SCALE GENOMIC DNA]</scope>
    <source>
        <strain evidence="3">ATCC BAA-1334 / A3</strain>
    </source>
</reference>
<organism evidence="2 3">
    <name type="scientific">Methanococcus voltae (strain ATCC BAA-1334 / A3)</name>
    <dbReference type="NCBI Taxonomy" id="456320"/>
    <lineage>
        <taxon>Archaea</taxon>
        <taxon>Methanobacteriati</taxon>
        <taxon>Methanobacteriota</taxon>
        <taxon>Methanomada group</taxon>
        <taxon>Methanococci</taxon>
        <taxon>Methanococcales</taxon>
        <taxon>Methanococcaceae</taxon>
        <taxon>Methanococcus</taxon>
    </lineage>
</organism>
<sequence>MAYKQVNKYKRRFRKKEEPEEIQEIKEIPEEVPKVEYIEEEPEEIEEIKNDNNNLDLLDLEEIAELTRTEEIKEIPEEVPKVEYIEEEPEEIEEFNELPNINIELDSVMVLLSYVLTVYIYYRLKSLEKANKLAQEIENENKKILERIAEKLKLLIDKYSQRSKLINGMASNLQEIVFLMDLITFMTNIETKIQNEIKEPEPVPQVLEVPTVEPEPNNKNLSLKEQLQAYKGCDYEQNSIH</sequence>
<gene>
    <name evidence="2" type="ordered locus">Mvol_0466</name>
</gene>
<evidence type="ECO:0000313" key="3">
    <source>
        <dbReference type="Proteomes" id="UP000007722"/>
    </source>
</evidence>
<protein>
    <submittedName>
        <fullName evidence="2">Uncharacterized protein</fullName>
    </submittedName>
</protein>
<evidence type="ECO:0000313" key="2">
    <source>
        <dbReference type="EMBL" id="ADI36126.1"/>
    </source>
</evidence>